<dbReference type="EMBL" id="CP071529">
    <property type="protein sequence ID" value="USQ15596.1"/>
    <property type="molecule type" value="Genomic_DNA"/>
</dbReference>
<evidence type="ECO:0000259" key="1">
    <source>
        <dbReference type="PROSITE" id="PS50943"/>
    </source>
</evidence>
<dbReference type="NCBIfam" id="TIGR03830">
    <property type="entry name" value="CxxCG_CxxCG_HTH"/>
    <property type="match status" value="1"/>
</dbReference>
<keyword evidence="2" id="KW-0614">Plasmid</keyword>
<dbReference type="InterPro" id="IPR001387">
    <property type="entry name" value="Cro/C1-type_HTH"/>
</dbReference>
<sequence length="147" mass="16498">MKKELCPICGELAASHEERSTTYNYKGHAFYIMQPALWCDSCGEGVISPEDNKATALEIQGHRSRIDGILTPNEIAKIRKHLNLNQKDASRLFGGGINSFNRYERGTNPIPKPLSMLLVLLDKHPEQLQELLMSPVVNPSEQSARRL</sequence>
<dbReference type="Gene3D" id="3.10.20.860">
    <property type="match status" value="1"/>
</dbReference>
<feature type="domain" description="HTH cro/C1-type" evidence="1">
    <location>
        <begin position="75"/>
        <end position="128"/>
    </location>
</feature>
<dbReference type="PROSITE" id="PS50943">
    <property type="entry name" value="HTH_CROC1"/>
    <property type="match status" value="1"/>
</dbReference>
<gene>
    <name evidence="2" type="ORF">J2N86_15735</name>
</gene>
<name>A0ABY4YDC7_9GAMM</name>
<evidence type="ECO:0000313" key="2">
    <source>
        <dbReference type="EMBL" id="USQ15596.1"/>
    </source>
</evidence>
<dbReference type="SUPFAM" id="SSF47413">
    <property type="entry name" value="lambda repressor-like DNA-binding domains"/>
    <property type="match status" value="1"/>
</dbReference>
<protein>
    <submittedName>
        <fullName evidence="2">Type II toxin-antitoxin system MqsA family antitoxin</fullName>
    </submittedName>
</protein>
<keyword evidence="3" id="KW-1185">Reference proteome</keyword>
<dbReference type="RefSeq" id="WP_165485215.1">
    <property type="nucleotide sequence ID" value="NZ_CP071529.1"/>
</dbReference>
<proteinExistence type="predicted"/>
<dbReference type="InterPro" id="IPR010982">
    <property type="entry name" value="Lambda_DNA-bd_dom_sf"/>
</dbReference>
<reference evidence="2" key="1">
    <citation type="submission" date="2021-03" db="EMBL/GenBank/DDBJ databases">
        <title>Legionella lytica PCM 2298.</title>
        <authorList>
            <person name="Koper P."/>
        </authorList>
    </citation>
    <scope>NUCLEOTIDE SEQUENCE</scope>
    <source>
        <strain evidence="2">PCM 2298</strain>
        <plasmid evidence="2">pLlyPCM2298_2</plasmid>
    </source>
</reference>
<dbReference type="Gene3D" id="1.10.260.40">
    <property type="entry name" value="lambda repressor-like DNA-binding domains"/>
    <property type="match status" value="1"/>
</dbReference>
<dbReference type="InterPro" id="IPR032758">
    <property type="entry name" value="MqsA/HigA-2"/>
</dbReference>
<organism evidence="2 3">
    <name type="scientific">Legionella lytica</name>
    <dbReference type="NCBI Taxonomy" id="96232"/>
    <lineage>
        <taxon>Bacteria</taxon>
        <taxon>Pseudomonadati</taxon>
        <taxon>Pseudomonadota</taxon>
        <taxon>Gammaproteobacteria</taxon>
        <taxon>Legionellales</taxon>
        <taxon>Legionellaceae</taxon>
        <taxon>Legionella</taxon>
    </lineage>
</organism>
<geneLocation type="plasmid" evidence="2 3">
    <name>pLlyPCM2298_2</name>
</geneLocation>
<dbReference type="InterPro" id="IPR022453">
    <property type="entry name" value="Znf_MqsA-type"/>
</dbReference>
<evidence type="ECO:0000313" key="3">
    <source>
        <dbReference type="Proteomes" id="UP001057474"/>
    </source>
</evidence>
<dbReference type="InterPro" id="IPR022452">
    <property type="entry name" value="MqsA"/>
</dbReference>
<dbReference type="Pfam" id="PF15731">
    <property type="entry name" value="MqsA_antitoxin"/>
    <property type="match status" value="1"/>
</dbReference>
<dbReference type="NCBIfam" id="TIGR03831">
    <property type="entry name" value="YgiT_finger"/>
    <property type="match status" value="1"/>
</dbReference>
<accession>A0ABY4YDC7</accession>
<dbReference type="Proteomes" id="UP001057474">
    <property type="component" value="Plasmid pLlyPCM2298_2"/>
</dbReference>
<dbReference type="CDD" id="cd00093">
    <property type="entry name" value="HTH_XRE"/>
    <property type="match status" value="1"/>
</dbReference>